<sequence>MTVVADRNQSVKVVASEIDPNDCGEVGFSLSGGQVGSWSASAFYDGVGDDDFESWGGRLRFSKSF</sequence>
<dbReference type="RefSeq" id="WP_192565821.1">
    <property type="nucleotide sequence ID" value="NZ_JACZEP010000001.1"/>
</dbReference>
<comment type="caution">
    <text evidence="1">The sequence shown here is derived from an EMBL/GenBank/DDBJ whole genome shotgun (WGS) entry which is preliminary data.</text>
</comment>
<proteinExistence type="predicted"/>
<accession>A0ABR9GJL8</accession>
<dbReference type="EMBL" id="JACZEP010000001">
    <property type="protein sequence ID" value="MBE1203838.1"/>
    <property type="molecule type" value="Genomic_DNA"/>
</dbReference>
<protein>
    <submittedName>
        <fullName evidence="1">Uncharacterized protein</fullName>
    </submittedName>
</protein>
<gene>
    <name evidence="1" type="ORF">IHE39_06005</name>
</gene>
<organism evidence="1 2">
    <name type="scientific">Aminobacter carboxidus</name>
    <dbReference type="NCBI Taxonomy" id="376165"/>
    <lineage>
        <taxon>Bacteria</taxon>
        <taxon>Pseudomonadati</taxon>
        <taxon>Pseudomonadota</taxon>
        <taxon>Alphaproteobacteria</taxon>
        <taxon>Hyphomicrobiales</taxon>
        <taxon>Phyllobacteriaceae</taxon>
        <taxon>Aminobacter</taxon>
    </lineage>
</organism>
<reference evidence="1 2" key="1">
    <citation type="submission" date="2020-09" db="EMBL/GenBank/DDBJ databases">
        <title>Draft Genome Sequence of Aminobacter carboxidus type strain DSM 1086, a soil Gram-negative carboxydobacterium.</title>
        <authorList>
            <person name="Turrini P."/>
            <person name="Tescari M."/>
            <person name="Artuso I."/>
            <person name="Lugli G.A."/>
            <person name="Frangipani E."/>
            <person name="Ventura M."/>
            <person name="Visca P."/>
        </authorList>
    </citation>
    <scope>NUCLEOTIDE SEQUENCE [LARGE SCALE GENOMIC DNA]</scope>
    <source>
        <strain evidence="1 2">DSM 1086</strain>
    </source>
</reference>
<evidence type="ECO:0000313" key="1">
    <source>
        <dbReference type="EMBL" id="MBE1203838.1"/>
    </source>
</evidence>
<dbReference type="Proteomes" id="UP000598227">
    <property type="component" value="Unassembled WGS sequence"/>
</dbReference>
<evidence type="ECO:0000313" key="2">
    <source>
        <dbReference type="Proteomes" id="UP000598227"/>
    </source>
</evidence>
<name>A0ABR9GJL8_9HYPH</name>
<keyword evidence="2" id="KW-1185">Reference proteome</keyword>